<dbReference type="GO" id="GO:0008270">
    <property type="term" value="F:zinc ion binding"/>
    <property type="evidence" value="ECO:0007669"/>
    <property type="project" value="InterPro"/>
</dbReference>
<keyword evidence="2" id="KW-0479">Metal-binding</keyword>
<dbReference type="Pfam" id="PF00172">
    <property type="entry name" value="Zn_clus"/>
    <property type="match status" value="1"/>
</dbReference>
<organism evidence="8 9">
    <name type="scientific">Emericellopsis cladophorae</name>
    <dbReference type="NCBI Taxonomy" id="2686198"/>
    <lineage>
        <taxon>Eukaryota</taxon>
        <taxon>Fungi</taxon>
        <taxon>Dikarya</taxon>
        <taxon>Ascomycota</taxon>
        <taxon>Pezizomycotina</taxon>
        <taxon>Sordariomycetes</taxon>
        <taxon>Hypocreomycetidae</taxon>
        <taxon>Hypocreales</taxon>
        <taxon>Bionectriaceae</taxon>
        <taxon>Emericellopsis</taxon>
    </lineage>
</organism>
<accession>A0A9P9Y223</accession>
<dbReference type="CDD" id="cd12148">
    <property type="entry name" value="fungal_TF_MHR"/>
    <property type="match status" value="1"/>
</dbReference>
<gene>
    <name evidence="8" type="ORF">J7T54_003514</name>
</gene>
<dbReference type="PROSITE" id="PS00463">
    <property type="entry name" value="ZN2_CY6_FUNGAL_1"/>
    <property type="match status" value="1"/>
</dbReference>
<dbReference type="InterPro" id="IPR001138">
    <property type="entry name" value="Zn2Cys6_DnaBD"/>
</dbReference>
<dbReference type="Proteomes" id="UP001055219">
    <property type="component" value="Unassembled WGS sequence"/>
</dbReference>
<evidence type="ECO:0000259" key="7">
    <source>
        <dbReference type="PROSITE" id="PS50048"/>
    </source>
</evidence>
<dbReference type="AlphaFoldDB" id="A0A9P9Y223"/>
<dbReference type="SMART" id="SM00066">
    <property type="entry name" value="GAL4"/>
    <property type="match status" value="1"/>
</dbReference>
<feature type="region of interest" description="Disordered" evidence="6">
    <location>
        <begin position="72"/>
        <end position="96"/>
    </location>
</feature>
<dbReference type="InterPro" id="IPR036864">
    <property type="entry name" value="Zn2-C6_fun-type_DNA-bd_sf"/>
</dbReference>
<dbReference type="PROSITE" id="PS50048">
    <property type="entry name" value="ZN2_CY6_FUNGAL_2"/>
    <property type="match status" value="1"/>
</dbReference>
<evidence type="ECO:0000256" key="5">
    <source>
        <dbReference type="ARBA" id="ARBA00023242"/>
    </source>
</evidence>
<evidence type="ECO:0000256" key="3">
    <source>
        <dbReference type="ARBA" id="ARBA00023015"/>
    </source>
</evidence>
<dbReference type="Gene3D" id="4.10.240.10">
    <property type="entry name" value="Zn(2)-C6 fungal-type DNA-binding domain"/>
    <property type="match status" value="1"/>
</dbReference>
<evidence type="ECO:0000256" key="6">
    <source>
        <dbReference type="SAM" id="MobiDB-lite"/>
    </source>
</evidence>
<dbReference type="PANTHER" id="PTHR47338:SF5">
    <property type="entry name" value="ZN(II)2CYS6 TRANSCRIPTION FACTOR (EUROFUNG)"/>
    <property type="match status" value="1"/>
</dbReference>
<evidence type="ECO:0000313" key="8">
    <source>
        <dbReference type="EMBL" id="KAI6782094.1"/>
    </source>
</evidence>
<feature type="compositionally biased region" description="Low complexity" evidence="6">
    <location>
        <begin position="636"/>
        <end position="656"/>
    </location>
</feature>
<keyword evidence="9" id="KW-1185">Reference proteome</keyword>
<dbReference type="GO" id="GO:0005634">
    <property type="term" value="C:nucleus"/>
    <property type="evidence" value="ECO:0007669"/>
    <property type="project" value="UniProtKB-SubCell"/>
</dbReference>
<keyword evidence="4" id="KW-0804">Transcription</keyword>
<dbReference type="SUPFAM" id="SSF57701">
    <property type="entry name" value="Zn2/Cys6 DNA-binding domain"/>
    <property type="match status" value="1"/>
</dbReference>
<dbReference type="CDD" id="cd00067">
    <property type="entry name" value="GAL4"/>
    <property type="match status" value="1"/>
</dbReference>
<dbReference type="OrthoDB" id="5069333at2759"/>
<dbReference type="GO" id="GO:0000981">
    <property type="term" value="F:DNA-binding transcription factor activity, RNA polymerase II-specific"/>
    <property type="evidence" value="ECO:0007669"/>
    <property type="project" value="InterPro"/>
</dbReference>
<comment type="subcellular location">
    <subcellularLocation>
        <location evidence="1">Nucleus</location>
    </subcellularLocation>
</comment>
<sequence>MATKHRLRRSCAFCRARKIKCSNETICEACRRQGADCIYDFEPPRPKARGSMDTTRSESIASLRHDISPLMSRQRSNTGSSVKGSPVMGGGLVDEPLASEDGDNVASILDLAFFDNFTANAPARTSHTRPDGMVSKYGDSAKFSSVLSLLSHDLVGLSANQMGSLGCSHVEDGNASFFLSGLENDETPTMFNSTPPPATNPVTEYGQRQQMQLIDVWYSSHPLSFLVSKTLLLRELRDGTHDEVLLAVMLAEANLTIGGEAANTRGRALLQYAQAQLHTRPFQTTRNTGIVTDSGTVVYSGISTRIFSGISTAQALMLLGWYAMTESQFRRAITYIQLAGRMASDLKEQLVATDGMQLSSRINGIDVYDVERELIDCLYWTTYTLTLWVYVQTGRGYFASQSPTVLTSIFLPATEDASSAIQLDLISENVNTLQRQKLTIKEMWPLAHIGIAVAHACGFHPLQQGVAAANLMQRCRDTNRFLVDTTRDLNKKGNNMSSTAIVLTIYHTLAVQYLFPNLAGQEIARPDIVERMCYSIEEVLQVFGVVSVQPKDALSMTPSLQASLPAVFGMALDTCSRALRALRGKRQSSGIVTNFPSAQVYAPTIQTMASRLYNMSKSDFLHQSSSFRMIRKQLKGSSRNHSSSRASVSGSESDGSLTMSPSSDDLSTATTPEMDGQAGFVSPKDMTTMPSPKMMHHHPSFDAVAQPHMMPPKQQAWPPVMETTAAPHELMYNAMDTNALGIQSRDDLSLSGMVDLQHAWLPQMPPLTEADMNNFQWDWGAQGLKQEPTIAPTAVWSDMDMVL</sequence>
<reference evidence="8" key="1">
    <citation type="journal article" date="2021" name="J Fungi (Basel)">
        <title>Genomic and Metabolomic Analyses of the Marine Fungus Emericellopsis cladophorae: Insights into Saltwater Adaptability Mechanisms and Its Biosynthetic Potential.</title>
        <authorList>
            <person name="Goncalves M.F.M."/>
            <person name="Hilario S."/>
            <person name="Van de Peer Y."/>
            <person name="Esteves A.C."/>
            <person name="Alves A."/>
        </authorList>
    </citation>
    <scope>NUCLEOTIDE SEQUENCE</scope>
    <source>
        <strain evidence="8">MUM 19.33</strain>
    </source>
</reference>
<evidence type="ECO:0000256" key="1">
    <source>
        <dbReference type="ARBA" id="ARBA00004123"/>
    </source>
</evidence>
<proteinExistence type="predicted"/>
<dbReference type="GeneID" id="75830014"/>
<feature type="compositionally biased region" description="Polar residues" evidence="6">
    <location>
        <begin position="72"/>
        <end position="83"/>
    </location>
</feature>
<feature type="domain" description="Zn(2)-C6 fungal-type" evidence="7">
    <location>
        <begin position="10"/>
        <end position="39"/>
    </location>
</feature>
<name>A0A9P9Y223_9HYPO</name>
<dbReference type="PANTHER" id="PTHR47338">
    <property type="entry name" value="ZN(II)2CYS6 TRANSCRIPTION FACTOR (EUROFUNG)-RELATED"/>
    <property type="match status" value="1"/>
</dbReference>
<keyword evidence="5" id="KW-0539">Nucleus</keyword>
<evidence type="ECO:0000313" key="9">
    <source>
        <dbReference type="Proteomes" id="UP001055219"/>
    </source>
</evidence>
<feature type="region of interest" description="Disordered" evidence="6">
    <location>
        <begin position="633"/>
        <end position="697"/>
    </location>
</feature>
<dbReference type="InterPro" id="IPR050815">
    <property type="entry name" value="TF_fung"/>
</dbReference>
<dbReference type="RefSeq" id="XP_051362950.1">
    <property type="nucleotide sequence ID" value="XM_051505791.1"/>
</dbReference>
<comment type="caution">
    <text evidence="8">The sequence shown here is derived from an EMBL/GenBank/DDBJ whole genome shotgun (WGS) entry which is preliminary data.</text>
</comment>
<keyword evidence="3" id="KW-0805">Transcription regulation</keyword>
<evidence type="ECO:0000256" key="2">
    <source>
        <dbReference type="ARBA" id="ARBA00022723"/>
    </source>
</evidence>
<protein>
    <recommendedName>
        <fullName evidence="7">Zn(2)-C6 fungal-type domain-containing protein</fullName>
    </recommendedName>
</protein>
<evidence type="ECO:0000256" key="4">
    <source>
        <dbReference type="ARBA" id="ARBA00023163"/>
    </source>
</evidence>
<dbReference type="EMBL" id="JAGIXG020000016">
    <property type="protein sequence ID" value="KAI6782094.1"/>
    <property type="molecule type" value="Genomic_DNA"/>
</dbReference>
<reference evidence="8" key="2">
    <citation type="submission" date="2022-07" db="EMBL/GenBank/DDBJ databases">
        <authorList>
            <person name="Goncalves M.F.M."/>
            <person name="Hilario S."/>
            <person name="Van De Peer Y."/>
            <person name="Esteves A.C."/>
            <person name="Alves A."/>
        </authorList>
    </citation>
    <scope>NUCLEOTIDE SEQUENCE</scope>
    <source>
        <strain evidence="8">MUM 19.33</strain>
    </source>
</reference>
<feature type="compositionally biased region" description="Polar residues" evidence="6">
    <location>
        <begin position="657"/>
        <end position="671"/>
    </location>
</feature>